<dbReference type="InterPro" id="IPR022634">
    <property type="entry name" value="DNA_polIII_beta_N"/>
</dbReference>
<evidence type="ECO:0000256" key="4">
    <source>
        <dbReference type="ARBA" id="ARBA00022490"/>
    </source>
</evidence>
<comment type="subcellular location">
    <subcellularLocation>
        <location evidence="1 10">Cytoplasm</location>
    </subcellularLocation>
</comment>
<dbReference type="SMART" id="SM00480">
    <property type="entry name" value="POL3Bc"/>
    <property type="match status" value="1"/>
</dbReference>
<comment type="similarity">
    <text evidence="2 10">Belongs to the beta sliding clamp family.</text>
</comment>
<evidence type="ECO:0000256" key="5">
    <source>
        <dbReference type="ARBA" id="ARBA00022679"/>
    </source>
</evidence>
<evidence type="ECO:0000256" key="1">
    <source>
        <dbReference type="ARBA" id="ARBA00004496"/>
    </source>
</evidence>
<dbReference type="GO" id="GO:0009360">
    <property type="term" value="C:DNA polymerase III complex"/>
    <property type="evidence" value="ECO:0007669"/>
    <property type="project" value="InterPro"/>
</dbReference>
<dbReference type="AlphaFoldDB" id="H1D087"/>
<dbReference type="PANTHER" id="PTHR30478:SF0">
    <property type="entry name" value="BETA SLIDING CLAMP"/>
    <property type="match status" value="1"/>
</dbReference>
<keyword evidence="6 10" id="KW-0548">Nucleotidyltransferase</keyword>
<organism evidence="14 15">
    <name type="scientific">Dialister succinatiphilus YIT 11850</name>
    <dbReference type="NCBI Taxonomy" id="742743"/>
    <lineage>
        <taxon>Bacteria</taxon>
        <taxon>Bacillati</taxon>
        <taxon>Bacillota</taxon>
        <taxon>Negativicutes</taxon>
        <taxon>Veillonellales</taxon>
        <taxon>Veillonellaceae</taxon>
        <taxon>Dialister</taxon>
    </lineage>
</organism>
<comment type="function">
    <text evidence="10">Confers DNA tethering and processivity to DNA polymerases and other proteins. Acts as a clamp, forming a ring around DNA (a reaction catalyzed by the clamp-loading complex) which diffuses in an ATP-independent manner freely and bidirectionally along dsDNA. Initially characterized for its ability to contact the catalytic subunit of DNA polymerase III (Pol III), a complex, multichain enzyme responsible for most of the replicative synthesis in bacteria; Pol III exhibits 3'-5' exonuclease proofreading activity. The beta chain is required for initiation of replication as well as for processivity of DNA replication.</text>
</comment>
<evidence type="ECO:0000256" key="2">
    <source>
        <dbReference type="ARBA" id="ARBA00010752"/>
    </source>
</evidence>
<evidence type="ECO:0000313" key="15">
    <source>
        <dbReference type="Proteomes" id="UP000003277"/>
    </source>
</evidence>
<dbReference type="Pfam" id="PF00712">
    <property type="entry name" value="DNA_pol3_beta"/>
    <property type="match status" value="1"/>
</dbReference>
<evidence type="ECO:0000256" key="6">
    <source>
        <dbReference type="ARBA" id="ARBA00022695"/>
    </source>
</evidence>
<keyword evidence="5 10" id="KW-0808">Transferase</keyword>
<evidence type="ECO:0000259" key="11">
    <source>
        <dbReference type="Pfam" id="PF00712"/>
    </source>
</evidence>
<dbReference type="InterPro" id="IPR022635">
    <property type="entry name" value="DNA_polIII_beta_C"/>
</dbReference>
<keyword evidence="15" id="KW-1185">Reference proteome</keyword>
<dbReference type="InterPro" id="IPR001001">
    <property type="entry name" value="DNA_polIII_beta"/>
</dbReference>
<sequence>MKVIFNKSDLVSTLDRVQRAAQTKVTSNTNNGFFISAAGGNILIQANDYTIGIKTSCPANIEEEGVTVIAAPQLQSTIRMMPAGDITMEKGDHENLVSFQSGSYVSKFPTRDQVEFPDVQEMDHRNHCLVKCRDFADMVSLVSFAAANDKQKPIFSGILFEVTKNTFTMAATNTHRLAAKEITLDEEAAAEGRFIVPAGILSDVSRILPLDDDTAQVEISWSKNHVAFTFGDTYFIASLVNGEYPDYHRIIPTHFDARAEVNLKDFEEAVRFVSPISRDMSYQTINFHFEGDTLEIFEEDPDIGKADTSIPVKLEGDNISLTFNCNYIEDILKHSKGDVIILNLQKAGPIVIEQEEDKSYSYMLTPMRGRKY</sequence>
<dbReference type="EMBL" id="ADLT01000029">
    <property type="protein sequence ID" value="EHO63038.1"/>
    <property type="molecule type" value="Genomic_DNA"/>
</dbReference>
<keyword evidence="4 10" id="KW-0963">Cytoplasm</keyword>
<keyword evidence="9" id="KW-0238">DNA-binding</keyword>
<comment type="caution">
    <text evidence="14">The sequence shown here is derived from an EMBL/GenBank/DDBJ whole genome shotgun (WGS) entry which is preliminary data.</text>
</comment>
<comment type="subunit">
    <text evidence="10">Forms a ring-shaped head-to-tail homodimer around DNA.</text>
</comment>
<dbReference type="GO" id="GO:0005737">
    <property type="term" value="C:cytoplasm"/>
    <property type="evidence" value="ECO:0007669"/>
    <property type="project" value="UniProtKB-SubCell"/>
</dbReference>
<dbReference type="HOGENOM" id="CLU_038149_4_2_9"/>
<evidence type="ECO:0000256" key="8">
    <source>
        <dbReference type="ARBA" id="ARBA00022932"/>
    </source>
</evidence>
<evidence type="ECO:0000256" key="3">
    <source>
        <dbReference type="ARBA" id="ARBA00021035"/>
    </source>
</evidence>
<reference evidence="14 15" key="1">
    <citation type="submission" date="2011-11" db="EMBL/GenBank/DDBJ databases">
        <title>The Genome Sequence of Dialister succinatiphilus YIT 11850.</title>
        <authorList>
            <consortium name="The Broad Institute Genome Sequencing Platform"/>
            <person name="Earl A."/>
            <person name="Ward D."/>
            <person name="Feldgarden M."/>
            <person name="Gevers D."/>
            <person name="Morotomi M."/>
            <person name="Young S.K."/>
            <person name="Zeng Q."/>
            <person name="Gargeya S."/>
            <person name="Fitzgerald M."/>
            <person name="Haas B."/>
            <person name="Abouelleil A."/>
            <person name="Alvarado L."/>
            <person name="Arachchi H.M."/>
            <person name="Berlin A."/>
            <person name="Brown A."/>
            <person name="Chapman S.B."/>
            <person name="Dunbar C."/>
            <person name="Gearin G."/>
            <person name="Goldberg J."/>
            <person name="Griggs A."/>
            <person name="Gujja S."/>
            <person name="Heiman D."/>
            <person name="Howarth C."/>
            <person name="Lui A."/>
            <person name="MacDonald P.J.P."/>
            <person name="Montmayeur A."/>
            <person name="Murphy C."/>
            <person name="Neiman D."/>
            <person name="Pearson M."/>
            <person name="Priest M."/>
            <person name="Roberts A."/>
            <person name="Saif S."/>
            <person name="Shea T."/>
            <person name="Sisk P."/>
            <person name="Stolte C."/>
            <person name="Sykes S."/>
            <person name="Wortman J."/>
            <person name="Nusbaum C."/>
            <person name="Birren B."/>
        </authorList>
    </citation>
    <scope>NUCLEOTIDE SEQUENCE [LARGE SCALE GENOMIC DNA]</scope>
    <source>
        <strain evidence="14 15">YIT 11850</strain>
    </source>
</reference>
<feature type="domain" description="DNA polymerase III beta sliding clamp central" evidence="12">
    <location>
        <begin position="133"/>
        <end position="246"/>
    </location>
</feature>
<dbReference type="PANTHER" id="PTHR30478">
    <property type="entry name" value="DNA POLYMERASE III SUBUNIT BETA"/>
    <property type="match status" value="1"/>
</dbReference>
<evidence type="ECO:0000256" key="10">
    <source>
        <dbReference type="PIRNR" id="PIRNR000804"/>
    </source>
</evidence>
<keyword evidence="8 10" id="KW-0239">DNA-directed DNA polymerase</keyword>
<dbReference type="Pfam" id="PF02767">
    <property type="entry name" value="DNA_pol3_beta_2"/>
    <property type="match status" value="1"/>
</dbReference>
<dbReference type="STRING" id="742743.HMPREF9453_01025"/>
<dbReference type="InterPro" id="IPR022637">
    <property type="entry name" value="DNA_polIII_beta_cen"/>
</dbReference>
<dbReference type="OrthoDB" id="8421503at2"/>
<dbReference type="PIRSF" id="PIRSF000804">
    <property type="entry name" value="DNA_pol_III_b"/>
    <property type="match status" value="1"/>
</dbReference>
<dbReference type="GO" id="GO:0003887">
    <property type="term" value="F:DNA-directed DNA polymerase activity"/>
    <property type="evidence" value="ECO:0007669"/>
    <property type="project" value="UniProtKB-UniRule"/>
</dbReference>
<evidence type="ECO:0000256" key="7">
    <source>
        <dbReference type="ARBA" id="ARBA00022705"/>
    </source>
</evidence>
<dbReference type="GO" id="GO:0008408">
    <property type="term" value="F:3'-5' exonuclease activity"/>
    <property type="evidence" value="ECO:0007669"/>
    <property type="project" value="InterPro"/>
</dbReference>
<dbReference type="Gene3D" id="3.10.150.10">
    <property type="entry name" value="DNA Polymerase III, subunit A, domain 2"/>
    <property type="match status" value="1"/>
</dbReference>
<dbReference type="SUPFAM" id="SSF55979">
    <property type="entry name" value="DNA clamp"/>
    <property type="match status" value="3"/>
</dbReference>
<feature type="domain" description="DNA polymerase III beta sliding clamp N-terminal" evidence="11">
    <location>
        <begin position="1"/>
        <end position="117"/>
    </location>
</feature>
<evidence type="ECO:0000256" key="9">
    <source>
        <dbReference type="ARBA" id="ARBA00023125"/>
    </source>
</evidence>
<dbReference type="NCBIfam" id="TIGR00663">
    <property type="entry name" value="dnan"/>
    <property type="match status" value="1"/>
</dbReference>
<dbReference type="eggNOG" id="COG0592">
    <property type="taxonomic scope" value="Bacteria"/>
</dbReference>
<dbReference type="Pfam" id="PF02768">
    <property type="entry name" value="DNA_pol3_beta_3"/>
    <property type="match status" value="1"/>
</dbReference>
<gene>
    <name evidence="14" type="ORF">HMPREF9453_01025</name>
</gene>
<proteinExistence type="inferred from homology"/>
<name>H1D087_9FIRM</name>
<protein>
    <recommendedName>
        <fullName evidence="3 10">Beta sliding clamp</fullName>
    </recommendedName>
</protein>
<dbReference type="CDD" id="cd00140">
    <property type="entry name" value="beta_clamp"/>
    <property type="match status" value="1"/>
</dbReference>
<dbReference type="PATRIC" id="fig|742743.3.peg.1045"/>
<dbReference type="GO" id="GO:0006271">
    <property type="term" value="P:DNA strand elongation involved in DNA replication"/>
    <property type="evidence" value="ECO:0007669"/>
    <property type="project" value="TreeGrafter"/>
</dbReference>
<evidence type="ECO:0000259" key="13">
    <source>
        <dbReference type="Pfam" id="PF02768"/>
    </source>
</evidence>
<dbReference type="RefSeq" id="WP_008859520.1">
    <property type="nucleotide sequence ID" value="NZ_JH591187.1"/>
</dbReference>
<feature type="domain" description="DNA polymerase III beta sliding clamp C-terminal" evidence="13">
    <location>
        <begin position="249"/>
        <end position="368"/>
    </location>
</feature>
<dbReference type="GO" id="GO:0003677">
    <property type="term" value="F:DNA binding"/>
    <property type="evidence" value="ECO:0007669"/>
    <property type="project" value="UniProtKB-UniRule"/>
</dbReference>
<evidence type="ECO:0000259" key="12">
    <source>
        <dbReference type="Pfam" id="PF02767"/>
    </source>
</evidence>
<dbReference type="InterPro" id="IPR046938">
    <property type="entry name" value="DNA_clamp_sf"/>
</dbReference>
<dbReference type="Proteomes" id="UP000003277">
    <property type="component" value="Unassembled WGS sequence"/>
</dbReference>
<dbReference type="Gene3D" id="3.70.10.10">
    <property type="match status" value="1"/>
</dbReference>
<keyword evidence="7 10" id="KW-0235">DNA replication</keyword>
<evidence type="ECO:0000313" key="14">
    <source>
        <dbReference type="EMBL" id="EHO63038.1"/>
    </source>
</evidence>
<accession>H1D087</accession>